<evidence type="ECO:0000256" key="1">
    <source>
        <dbReference type="SAM" id="MobiDB-lite"/>
    </source>
</evidence>
<feature type="region of interest" description="Disordered" evidence="1">
    <location>
        <begin position="95"/>
        <end position="116"/>
    </location>
</feature>
<evidence type="ECO:0000313" key="2">
    <source>
        <dbReference type="EMBL" id="RIA82153.1"/>
    </source>
</evidence>
<gene>
    <name evidence="2" type="ORF">C1645_525622</name>
</gene>
<organism evidence="2 3">
    <name type="scientific">Glomus cerebriforme</name>
    <dbReference type="NCBI Taxonomy" id="658196"/>
    <lineage>
        <taxon>Eukaryota</taxon>
        <taxon>Fungi</taxon>
        <taxon>Fungi incertae sedis</taxon>
        <taxon>Mucoromycota</taxon>
        <taxon>Glomeromycotina</taxon>
        <taxon>Glomeromycetes</taxon>
        <taxon>Glomerales</taxon>
        <taxon>Glomeraceae</taxon>
        <taxon>Glomus</taxon>
    </lineage>
</organism>
<dbReference type="EMBL" id="QKYT01000700">
    <property type="protein sequence ID" value="RIA82153.1"/>
    <property type="molecule type" value="Genomic_DNA"/>
</dbReference>
<evidence type="ECO:0000313" key="3">
    <source>
        <dbReference type="Proteomes" id="UP000265703"/>
    </source>
</evidence>
<proteinExistence type="predicted"/>
<dbReference type="AlphaFoldDB" id="A0A397S6Z9"/>
<accession>A0A397S6Z9</accession>
<reference evidence="2 3" key="1">
    <citation type="submission" date="2018-06" db="EMBL/GenBank/DDBJ databases">
        <title>Comparative genomics reveals the genomic features of Rhizophagus irregularis, R. cerebriforme, R. diaphanum and Gigaspora rosea, and their symbiotic lifestyle signature.</title>
        <authorList>
            <person name="Morin E."/>
            <person name="San Clemente H."/>
            <person name="Chen E.C.H."/>
            <person name="De La Providencia I."/>
            <person name="Hainaut M."/>
            <person name="Kuo A."/>
            <person name="Kohler A."/>
            <person name="Murat C."/>
            <person name="Tang N."/>
            <person name="Roy S."/>
            <person name="Loubradou J."/>
            <person name="Henrissat B."/>
            <person name="Grigoriev I.V."/>
            <person name="Corradi N."/>
            <person name="Roux C."/>
            <person name="Martin F.M."/>
        </authorList>
    </citation>
    <scope>NUCLEOTIDE SEQUENCE [LARGE SCALE GENOMIC DNA]</scope>
    <source>
        <strain evidence="2 3">DAOM 227022</strain>
    </source>
</reference>
<comment type="caution">
    <text evidence="2">The sequence shown here is derived from an EMBL/GenBank/DDBJ whole genome shotgun (WGS) entry which is preliminary data.</text>
</comment>
<dbReference type="Proteomes" id="UP000265703">
    <property type="component" value="Unassembled WGS sequence"/>
</dbReference>
<protein>
    <submittedName>
        <fullName evidence="2">Uncharacterized protein</fullName>
    </submittedName>
</protein>
<sequence length="116" mass="13305">MNINNYSQNNLTNNDDESNFNEVIKIFDNSDNLSQMNVIQARLSSQNVNDMYTPNVNNAAILDQQSMPNTYYDNIPDNHYQPMSNDASYNNVTISNDDSSYNPYQKPIPNDALYHV</sequence>
<keyword evidence="3" id="KW-1185">Reference proteome</keyword>
<name>A0A397S6Z9_9GLOM</name>